<evidence type="ECO:0000313" key="3">
    <source>
        <dbReference type="Proteomes" id="UP001266305"/>
    </source>
</evidence>
<evidence type="ECO:0000313" key="2">
    <source>
        <dbReference type="EMBL" id="KAK2087233.1"/>
    </source>
</evidence>
<accession>A0ABQ9TS57</accession>
<dbReference type="EMBL" id="JASSZA010000019">
    <property type="protein sequence ID" value="KAK2087233.1"/>
    <property type="molecule type" value="Genomic_DNA"/>
</dbReference>
<dbReference type="Proteomes" id="UP001266305">
    <property type="component" value="Unassembled WGS sequence"/>
</dbReference>
<proteinExistence type="predicted"/>
<feature type="region of interest" description="Disordered" evidence="1">
    <location>
        <begin position="15"/>
        <end position="67"/>
    </location>
</feature>
<comment type="caution">
    <text evidence="2">The sequence shown here is derived from an EMBL/GenBank/DDBJ whole genome shotgun (WGS) entry which is preliminary data.</text>
</comment>
<keyword evidence="3" id="KW-1185">Reference proteome</keyword>
<feature type="compositionally biased region" description="Polar residues" evidence="1">
    <location>
        <begin position="31"/>
        <end position="40"/>
    </location>
</feature>
<organism evidence="2 3">
    <name type="scientific">Saguinus oedipus</name>
    <name type="common">Cotton-top tamarin</name>
    <name type="synonym">Oedipomidas oedipus</name>
    <dbReference type="NCBI Taxonomy" id="9490"/>
    <lineage>
        <taxon>Eukaryota</taxon>
        <taxon>Metazoa</taxon>
        <taxon>Chordata</taxon>
        <taxon>Craniata</taxon>
        <taxon>Vertebrata</taxon>
        <taxon>Euteleostomi</taxon>
        <taxon>Mammalia</taxon>
        <taxon>Eutheria</taxon>
        <taxon>Euarchontoglires</taxon>
        <taxon>Primates</taxon>
        <taxon>Haplorrhini</taxon>
        <taxon>Platyrrhini</taxon>
        <taxon>Cebidae</taxon>
        <taxon>Callitrichinae</taxon>
        <taxon>Saguinus</taxon>
    </lineage>
</organism>
<sequence>MTVGKLSALRTWATQSQGYPGHARSCDHSRGPQSQPGSRSADSRAPLRRLSGTAAHAPPTRPLVARLRTQRLLRRRKAARPSRQLWF</sequence>
<reference evidence="2 3" key="1">
    <citation type="submission" date="2023-05" db="EMBL/GenBank/DDBJ databases">
        <title>B98-5 Cell Line De Novo Hybrid Assembly: An Optical Mapping Approach.</title>
        <authorList>
            <person name="Kananen K."/>
            <person name="Auerbach J.A."/>
            <person name="Kautto E."/>
            <person name="Blachly J.S."/>
        </authorList>
    </citation>
    <scope>NUCLEOTIDE SEQUENCE [LARGE SCALE GENOMIC DNA]</scope>
    <source>
        <strain evidence="2">B95-8</strain>
        <tissue evidence="2">Cell line</tissue>
    </source>
</reference>
<name>A0ABQ9TS57_SAGOE</name>
<protein>
    <submittedName>
        <fullName evidence="2">Uncharacterized protein</fullName>
    </submittedName>
</protein>
<evidence type="ECO:0000256" key="1">
    <source>
        <dbReference type="SAM" id="MobiDB-lite"/>
    </source>
</evidence>
<gene>
    <name evidence="2" type="ORF">P7K49_033140</name>
</gene>